<protein>
    <submittedName>
        <fullName evidence="2">Uncharacterized protein</fullName>
    </submittedName>
</protein>
<keyword evidence="1" id="KW-0472">Membrane</keyword>
<feature type="transmembrane region" description="Helical" evidence="1">
    <location>
        <begin position="12"/>
        <end position="32"/>
    </location>
</feature>
<evidence type="ECO:0000313" key="3">
    <source>
        <dbReference type="Proteomes" id="UP001168528"/>
    </source>
</evidence>
<evidence type="ECO:0000313" key="2">
    <source>
        <dbReference type="EMBL" id="MDO1448746.1"/>
    </source>
</evidence>
<dbReference type="EMBL" id="JAUKPO010000013">
    <property type="protein sequence ID" value="MDO1448746.1"/>
    <property type="molecule type" value="Genomic_DNA"/>
</dbReference>
<sequence length="121" mass="14234">MKRQRSIRLVKILFIFGISLLALSLLIMLLWNSLIPEIFNGPKISYWQSLGLLLLVRMITFSFRPWSYKNYQRGGYWQKKFEEKLASMPPEQRERIKSICASKCSSWQRKQQTATESATAN</sequence>
<keyword evidence="3" id="KW-1185">Reference proteome</keyword>
<gene>
    <name evidence="2" type="ORF">Q0590_20890</name>
</gene>
<dbReference type="RefSeq" id="WP_302039545.1">
    <property type="nucleotide sequence ID" value="NZ_JAUKPO010000013.1"/>
</dbReference>
<comment type="caution">
    <text evidence="2">The sequence shown here is derived from an EMBL/GenBank/DDBJ whole genome shotgun (WGS) entry which is preliminary data.</text>
</comment>
<reference evidence="2" key="1">
    <citation type="submission" date="2023-07" db="EMBL/GenBank/DDBJ databases">
        <title>The genome sequence of Rhodocytophaga aerolata KACC 12507.</title>
        <authorList>
            <person name="Zhang X."/>
        </authorList>
    </citation>
    <scope>NUCLEOTIDE SEQUENCE</scope>
    <source>
        <strain evidence="2">KACC 12507</strain>
    </source>
</reference>
<keyword evidence="1" id="KW-1133">Transmembrane helix</keyword>
<name>A0ABT8R9I3_9BACT</name>
<proteinExistence type="predicted"/>
<organism evidence="2 3">
    <name type="scientific">Rhodocytophaga aerolata</name>
    <dbReference type="NCBI Taxonomy" id="455078"/>
    <lineage>
        <taxon>Bacteria</taxon>
        <taxon>Pseudomonadati</taxon>
        <taxon>Bacteroidota</taxon>
        <taxon>Cytophagia</taxon>
        <taxon>Cytophagales</taxon>
        <taxon>Rhodocytophagaceae</taxon>
        <taxon>Rhodocytophaga</taxon>
    </lineage>
</organism>
<feature type="transmembrane region" description="Helical" evidence="1">
    <location>
        <begin position="44"/>
        <end position="63"/>
    </location>
</feature>
<keyword evidence="1" id="KW-0812">Transmembrane</keyword>
<accession>A0ABT8R9I3</accession>
<dbReference type="Proteomes" id="UP001168528">
    <property type="component" value="Unassembled WGS sequence"/>
</dbReference>
<evidence type="ECO:0000256" key="1">
    <source>
        <dbReference type="SAM" id="Phobius"/>
    </source>
</evidence>